<keyword evidence="1 4" id="KW-0560">Oxidoreductase</keyword>
<name>A0AAW4L2X7_9BACT</name>
<evidence type="ECO:0000259" key="6">
    <source>
        <dbReference type="Pfam" id="PF01625"/>
    </source>
</evidence>
<evidence type="ECO:0000256" key="5">
    <source>
        <dbReference type="SAM" id="SignalP"/>
    </source>
</evidence>
<keyword evidence="5" id="KW-0732">Signal</keyword>
<gene>
    <name evidence="4 7" type="primary">msrA</name>
    <name evidence="7" type="ORF">KI809_12325</name>
</gene>
<keyword evidence="8" id="KW-1185">Reference proteome</keyword>
<dbReference type="AlphaFoldDB" id="A0AAW4L2X7"/>
<feature type="domain" description="Peptide methionine sulphoxide reductase MsrA" evidence="6">
    <location>
        <begin position="29"/>
        <end position="177"/>
    </location>
</feature>
<dbReference type="GO" id="GO:0005737">
    <property type="term" value="C:cytoplasm"/>
    <property type="evidence" value="ECO:0007669"/>
    <property type="project" value="TreeGrafter"/>
</dbReference>
<comment type="function">
    <text evidence="4">Has an important function as a repair enzyme for proteins that have been inactivated by oxidation. Catalyzes the reversible oxidation-reduction of methionine sulfoxide in proteins to methionine.</text>
</comment>
<feature type="signal peptide" evidence="5">
    <location>
        <begin position="1"/>
        <end position="22"/>
    </location>
</feature>
<dbReference type="InterPro" id="IPR036509">
    <property type="entry name" value="Met_Sox_Rdtase_MsrA_sf"/>
</dbReference>
<evidence type="ECO:0000256" key="3">
    <source>
        <dbReference type="ARBA" id="ARBA00048782"/>
    </source>
</evidence>
<dbReference type="GO" id="GO:0008113">
    <property type="term" value="F:peptide-methionine (S)-S-oxide reductase activity"/>
    <property type="evidence" value="ECO:0007669"/>
    <property type="project" value="UniProtKB-UniRule"/>
</dbReference>
<dbReference type="PANTHER" id="PTHR42799">
    <property type="entry name" value="MITOCHONDRIAL PEPTIDE METHIONINE SULFOXIDE REDUCTASE"/>
    <property type="match status" value="1"/>
</dbReference>
<comment type="similarity">
    <text evidence="4">Belongs to the MsrA Met sulfoxide reductase family.</text>
</comment>
<comment type="catalytic activity">
    <reaction evidence="2 4">
        <text>L-methionyl-[protein] + [thioredoxin]-disulfide + H2O = L-methionyl-(S)-S-oxide-[protein] + [thioredoxin]-dithiol</text>
        <dbReference type="Rhea" id="RHEA:14217"/>
        <dbReference type="Rhea" id="RHEA-COMP:10698"/>
        <dbReference type="Rhea" id="RHEA-COMP:10700"/>
        <dbReference type="Rhea" id="RHEA-COMP:12313"/>
        <dbReference type="Rhea" id="RHEA-COMP:12315"/>
        <dbReference type="ChEBI" id="CHEBI:15377"/>
        <dbReference type="ChEBI" id="CHEBI:16044"/>
        <dbReference type="ChEBI" id="CHEBI:29950"/>
        <dbReference type="ChEBI" id="CHEBI:44120"/>
        <dbReference type="ChEBI" id="CHEBI:50058"/>
        <dbReference type="EC" id="1.8.4.11"/>
    </reaction>
</comment>
<dbReference type="InterPro" id="IPR050162">
    <property type="entry name" value="MsrA_MetSO_reductase"/>
</dbReference>
<evidence type="ECO:0000313" key="8">
    <source>
        <dbReference type="Proteomes" id="UP000811899"/>
    </source>
</evidence>
<evidence type="ECO:0000313" key="7">
    <source>
        <dbReference type="EMBL" id="MBT0665084.1"/>
    </source>
</evidence>
<dbReference type="Pfam" id="PF01625">
    <property type="entry name" value="PMSR"/>
    <property type="match status" value="1"/>
</dbReference>
<dbReference type="Proteomes" id="UP000811899">
    <property type="component" value="Unassembled WGS sequence"/>
</dbReference>
<feature type="active site" evidence="4">
    <location>
        <position position="35"/>
    </location>
</feature>
<accession>A0AAW4L2X7</accession>
<proteinExistence type="inferred from homology"/>
<dbReference type="EMBL" id="JAHCVJ010000004">
    <property type="protein sequence ID" value="MBT0665084.1"/>
    <property type="molecule type" value="Genomic_DNA"/>
</dbReference>
<dbReference type="PANTHER" id="PTHR42799:SF2">
    <property type="entry name" value="MITOCHONDRIAL PEPTIDE METHIONINE SULFOXIDE REDUCTASE"/>
    <property type="match status" value="1"/>
</dbReference>
<dbReference type="HAMAP" id="MF_01401">
    <property type="entry name" value="MsrA"/>
    <property type="match status" value="1"/>
</dbReference>
<sequence>MKLLLNLFIALLLTFGSGMCSAAQKSESAIFAGGCFWCMESPFDGIDGVISTTVGYTGGFTQNPTYEQVSSGTTGHMEAVQVLYDPGKVSYQQLLDTFWRNIDPLNNGGQFCDNGPQYRAAIFYGNETQKRQAEISRAWLEEERGWQIVTDIRPAVVFYPAEEYHQGYYKKNPLRYRFYRANCGRDERLKELWKGSLSH</sequence>
<comment type="caution">
    <text evidence="7">The sequence shown here is derived from an EMBL/GenBank/DDBJ whole genome shotgun (WGS) entry which is preliminary data.</text>
</comment>
<comment type="catalytic activity">
    <reaction evidence="3 4">
        <text>[thioredoxin]-disulfide + L-methionine + H2O = L-methionine (S)-S-oxide + [thioredoxin]-dithiol</text>
        <dbReference type="Rhea" id="RHEA:19993"/>
        <dbReference type="Rhea" id="RHEA-COMP:10698"/>
        <dbReference type="Rhea" id="RHEA-COMP:10700"/>
        <dbReference type="ChEBI" id="CHEBI:15377"/>
        <dbReference type="ChEBI" id="CHEBI:29950"/>
        <dbReference type="ChEBI" id="CHEBI:50058"/>
        <dbReference type="ChEBI" id="CHEBI:57844"/>
        <dbReference type="ChEBI" id="CHEBI:58772"/>
        <dbReference type="EC" id="1.8.4.11"/>
    </reaction>
</comment>
<feature type="chain" id="PRO_5043856837" description="Peptide methionine sulfoxide reductase MsrA" evidence="5">
    <location>
        <begin position="23"/>
        <end position="199"/>
    </location>
</feature>
<protein>
    <recommendedName>
        <fullName evidence="4">Peptide methionine sulfoxide reductase MsrA</fullName>
        <shortName evidence="4">Protein-methionine-S-oxide reductase</shortName>
        <ecNumber evidence="4">1.8.4.11</ecNumber>
    </recommendedName>
    <alternativeName>
        <fullName evidence="4">Peptide-methionine (S)-S-oxide reductase</fullName>
        <shortName evidence="4">Peptide Met(O) reductase</shortName>
    </alternativeName>
</protein>
<reference evidence="7 8" key="1">
    <citation type="submission" date="2021-05" db="EMBL/GenBank/DDBJ databases">
        <title>The draft genome of Geobacter pelophilus DSM 12255.</title>
        <authorList>
            <person name="Xu Z."/>
            <person name="Masuda Y."/>
            <person name="Itoh H."/>
            <person name="Senoo K."/>
        </authorList>
    </citation>
    <scope>NUCLEOTIDE SEQUENCE [LARGE SCALE GENOMIC DNA]</scope>
    <source>
        <strain evidence="7 8">DSM 12255</strain>
    </source>
</reference>
<dbReference type="SUPFAM" id="SSF55068">
    <property type="entry name" value="Peptide methionine sulfoxide reductase"/>
    <property type="match status" value="1"/>
</dbReference>
<organism evidence="7 8">
    <name type="scientific">Geoanaerobacter pelophilus</name>
    <dbReference type="NCBI Taxonomy" id="60036"/>
    <lineage>
        <taxon>Bacteria</taxon>
        <taxon>Pseudomonadati</taxon>
        <taxon>Thermodesulfobacteriota</taxon>
        <taxon>Desulfuromonadia</taxon>
        <taxon>Geobacterales</taxon>
        <taxon>Geobacteraceae</taxon>
        <taxon>Geoanaerobacter</taxon>
    </lineage>
</organism>
<evidence type="ECO:0000256" key="1">
    <source>
        <dbReference type="ARBA" id="ARBA00023002"/>
    </source>
</evidence>
<dbReference type="NCBIfam" id="TIGR00401">
    <property type="entry name" value="msrA"/>
    <property type="match status" value="1"/>
</dbReference>
<dbReference type="EC" id="1.8.4.11" evidence="4"/>
<dbReference type="RefSeq" id="WP_214171842.1">
    <property type="nucleotide sequence ID" value="NZ_JAHCVJ010000004.1"/>
</dbReference>
<evidence type="ECO:0000256" key="4">
    <source>
        <dbReference type="HAMAP-Rule" id="MF_01401"/>
    </source>
</evidence>
<dbReference type="GO" id="GO:0034599">
    <property type="term" value="P:cellular response to oxidative stress"/>
    <property type="evidence" value="ECO:0007669"/>
    <property type="project" value="TreeGrafter"/>
</dbReference>
<dbReference type="InterPro" id="IPR002569">
    <property type="entry name" value="Met_Sox_Rdtase_MsrA_dom"/>
</dbReference>
<dbReference type="Gene3D" id="3.30.1060.10">
    <property type="entry name" value="Peptide methionine sulphoxide reductase MsrA"/>
    <property type="match status" value="1"/>
</dbReference>
<evidence type="ECO:0000256" key="2">
    <source>
        <dbReference type="ARBA" id="ARBA00047806"/>
    </source>
</evidence>